<gene>
    <name evidence="8" type="ORF">PHISCL_08343</name>
</gene>
<dbReference type="PANTHER" id="PTHR12570">
    <property type="match status" value="1"/>
</dbReference>
<proteinExistence type="predicted"/>
<feature type="region of interest" description="Disordered" evidence="6">
    <location>
        <begin position="472"/>
        <end position="641"/>
    </location>
</feature>
<sequence>MDTSQNRLASGLLTAFVSSAAPTPNSTPYTVPPTYHPIPSLTSETGHNDNDGHRGRMHEWSSLIGISTALAGNVLISLALNIQRYAHIRIERELACEKLKNEANWKRAQSIRRNSGPYGTVSEGVYANYIRGEGPDVDTGYRDESPGATSTQARPSMDIRDEDSDSNSLLQQSFVSDRTIRPGDKGLHNGLRRKSYLRSPYWWVGIVLMCLGEVGNFLAYGFAPASIVSPLGVVAMISNCVIAPCLLKEKFRKRDFWGVLIAIAGAVVVVLSAKSSEEKIGPDDIWHMITRWEFELYLGISAALIVGLMWASRRYGSRTILIDVGLVALFGGYTALSTKGVSSILSFTLWHIITFPVSYLLGFVLVFSALMQIHYINRALQRFDSTQVIPTQFVLFTLSVIIGSAILYRDFESYTAVRATKFVGGCLLTFLGVYFITSGRVRADDESTFSAEDEEEAIGLLADDQYRDSVDISSRRAEGKAPRPEQVPESRDEGPQSPTGSLLSHDIDHFVDGHQSPRGILSGALSSPTGSLVAESLREPSPQRSPPLPPHSLTTNPWAESQENLAYTPKSEPQIRRPMTPPAQSSDITPASAVQFRFPSAPGTEGLSPQNNGLPSTPQGPGPSSDANLAERSPARVRTPFGHNIRNSISMRFSPGPLLPALSGGFSAVVAESLRAARQAQVTVIENQNEGPVNEND</sequence>
<evidence type="ECO:0000256" key="3">
    <source>
        <dbReference type="ARBA" id="ARBA00022824"/>
    </source>
</evidence>
<feature type="compositionally biased region" description="Polar residues" evidence="6">
    <location>
        <begin position="607"/>
        <end position="619"/>
    </location>
</feature>
<comment type="caution">
    <text evidence="8">The sequence shown here is derived from an EMBL/GenBank/DDBJ whole genome shotgun (WGS) entry which is preliminary data.</text>
</comment>
<dbReference type="PANTHER" id="PTHR12570:SF65">
    <property type="entry name" value="MAGNESIUM TRANSPORTER NIPA9-RELATED"/>
    <property type="match status" value="1"/>
</dbReference>
<feature type="transmembrane region" description="Helical" evidence="7">
    <location>
        <begin position="419"/>
        <end position="437"/>
    </location>
</feature>
<evidence type="ECO:0000256" key="1">
    <source>
        <dbReference type="ARBA" id="ARBA00004477"/>
    </source>
</evidence>
<evidence type="ECO:0000313" key="9">
    <source>
        <dbReference type="Proteomes" id="UP000266188"/>
    </source>
</evidence>
<feature type="transmembrane region" description="Helical" evidence="7">
    <location>
        <begin position="201"/>
        <end position="221"/>
    </location>
</feature>
<feature type="region of interest" description="Disordered" evidence="6">
    <location>
        <begin position="23"/>
        <end position="54"/>
    </location>
</feature>
<feature type="transmembrane region" description="Helical" evidence="7">
    <location>
        <begin position="348"/>
        <end position="376"/>
    </location>
</feature>
<feature type="transmembrane region" description="Helical" evidence="7">
    <location>
        <begin position="294"/>
        <end position="312"/>
    </location>
</feature>
<evidence type="ECO:0000256" key="4">
    <source>
        <dbReference type="ARBA" id="ARBA00022989"/>
    </source>
</evidence>
<evidence type="ECO:0000313" key="8">
    <source>
        <dbReference type="EMBL" id="RJE19315.1"/>
    </source>
</evidence>
<evidence type="ECO:0000256" key="2">
    <source>
        <dbReference type="ARBA" id="ARBA00022692"/>
    </source>
</evidence>
<dbReference type="SUPFAM" id="SSF103481">
    <property type="entry name" value="Multidrug resistance efflux transporter EmrE"/>
    <property type="match status" value="1"/>
</dbReference>
<keyword evidence="3" id="KW-0256">Endoplasmic reticulum</keyword>
<dbReference type="InterPro" id="IPR037185">
    <property type="entry name" value="EmrE-like"/>
</dbReference>
<dbReference type="GO" id="GO:0016020">
    <property type="term" value="C:membrane"/>
    <property type="evidence" value="ECO:0007669"/>
    <property type="project" value="UniProtKB-SubCell"/>
</dbReference>
<feature type="transmembrane region" description="Helical" evidence="7">
    <location>
        <begin position="60"/>
        <end position="82"/>
    </location>
</feature>
<protein>
    <submittedName>
        <fullName evidence="8">DUF803 domain membrane protein</fullName>
    </submittedName>
</protein>
<evidence type="ECO:0000256" key="5">
    <source>
        <dbReference type="ARBA" id="ARBA00023136"/>
    </source>
</evidence>
<feature type="transmembrane region" description="Helical" evidence="7">
    <location>
        <begin position="227"/>
        <end position="247"/>
    </location>
</feature>
<feature type="transmembrane region" description="Helical" evidence="7">
    <location>
        <begin position="319"/>
        <end position="336"/>
    </location>
</feature>
<feature type="transmembrane region" description="Helical" evidence="7">
    <location>
        <begin position="388"/>
        <end position="407"/>
    </location>
</feature>
<keyword evidence="4 7" id="KW-1133">Transmembrane helix</keyword>
<dbReference type="AlphaFoldDB" id="A0A3A2ZN69"/>
<comment type="subcellular location">
    <subcellularLocation>
        <location evidence="1">Endoplasmic reticulum membrane</location>
        <topology evidence="1">Multi-pass membrane protein</topology>
    </subcellularLocation>
</comment>
<evidence type="ECO:0000256" key="7">
    <source>
        <dbReference type="SAM" id="Phobius"/>
    </source>
</evidence>
<keyword evidence="5 7" id="KW-0472">Membrane</keyword>
<dbReference type="GO" id="GO:0015095">
    <property type="term" value="F:magnesium ion transmembrane transporter activity"/>
    <property type="evidence" value="ECO:0007669"/>
    <property type="project" value="InterPro"/>
</dbReference>
<feature type="region of interest" description="Disordered" evidence="6">
    <location>
        <begin position="136"/>
        <end position="167"/>
    </location>
</feature>
<reference evidence="9" key="1">
    <citation type="submission" date="2017-02" db="EMBL/GenBank/DDBJ databases">
        <authorList>
            <person name="Tafer H."/>
            <person name="Lopandic K."/>
        </authorList>
    </citation>
    <scope>NUCLEOTIDE SEQUENCE [LARGE SCALE GENOMIC DNA]</scope>
    <source>
        <strain evidence="9">CBS 366.77</strain>
    </source>
</reference>
<evidence type="ECO:0000256" key="6">
    <source>
        <dbReference type="SAM" id="MobiDB-lite"/>
    </source>
</evidence>
<name>A0A3A2ZN69_9EURO</name>
<accession>A0A3A2ZN69</accession>
<keyword evidence="2 7" id="KW-0812">Transmembrane</keyword>
<feature type="compositionally biased region" description="Polar residues" evidence="6">
    <location>
        <begin position="552"/>
        <end position="565"/>
    </location>
</feature>
<organism evidence="8 9">
    <name type="scientific">Aspergillus sclerotialis</name>
    <dbReference type="NCBI Taxonomy" id="2070753"/>
    <lineage>
        <taxon>Eukaryota</taxon>
        <taxon>Fungi</taxon>
        <taxon>Dikarya</taxon>
        <taxon>Ascomycota</taxon>
        <taxon>Pezizomycotina</taxon>
        <taxon>Eurotiomycetes</taxon>
        <taxon>Eurotiomycetidae</taxon>
        <taxon>Eurotiales</taxon>
        <taxon>Aspergillaceae</taxon>
        <taxon>Aspergillus</taxon>
        <taxon>Aspergillus subgen. Polypaecilum</taxon>
    </lineage>
</organism>
<keyword evidence="9" id="KW-1185">Reference proteome</keyword>
<feature type="transmembrane region" description="Helical" evidence="7">
    <location>
        <begin position="256"/>
        <end position="274"/>
    </location>
</feature>
<dbReference type="Proteomes" id="UP000266188">
    <property type="component" value="Unassembled WGS sequence"/>
</dbReference>
<dbReference type="InterPro" id="IPR008521">
    <property type="entry name" value="Mg_trans_NIPA"/>
</dbReference>
<dbReference type="EMBL" id="MVGC01000420">
    <property type="protein sequence ID" value="RJE19315.1"/>
    <property type="molecule type" value="Genomic_DNA"/>
</dbReference>
<dbReference type="OrthoDB" id="165382at2759"/>
<feature type="compositionally biased region" description="Basic and acidic residues" evidence="6">
    <location>
        <begin position="472"/>
        <end position="494"/>
    </location>
</feature>
<dbReference type="Pfam" id="PF05653">
    <property type="entry name" value="Mg_trans_NIPA"/>
    <property type="match status" value="1"/>
</dbReference>